<dbReference type="InterPro" id="IPR052571">
    <property type="entry name" value="Mt_RNA_Methyltransferase"/>
</dbReference>
<dbReference type="Gene3D" id="3.40.50.150">
    <property type="entry name" value="Vaccinia Virus protein VP39"/>
    <property type="match status" value="1"/>
</dbReference>
<evidence type="ECO:0000256" key="7">
    <source>
        <dbReference type="ARBA" id="ARBA00045681"/>
    </source>
</evidence>
<name>A0A7E6FF14_9MOLL</name>
<evidence type="ECO:0000256" key="6">
    <source>
        <dbReference type="ARBA" id="ARBA00023128"/>
    </source>
</evidence>
<dbReference type="RefSeq" id="XP_036366148.1">
    <property type="nucleotide sequence ID" value="XM_036510255.1"/>
</dbReference>
<evidence type="ECO:0000256" key="8">
    <source>
        <dbReference type="SAM" id="MobiDB-lite"/>
    </source>
</evidence>
<keyword evidence="6" id="KW-0496">Mitochondrion</keyword>
<dbReference type="Proteomes" id="UP000515154">
    <property type="component" value="Linkage group LG17"/>
</dbReference>
<proteinExistence type="predicted"/>
<organism evidence="9 10">
    <name type="scientific">Octopus sinensis</name>
    <name type="common">East Asian common octopus</name>
    <dbReference type="NCBI Taxonomy" id="2607531"/>
    <lineage>
        <taxon>Eukaryota</taxon>
        <taxon>Metazoa</taxon>
        <taxon>Spiralia</taxon>
        <taxon>Lophotrochozoa</taxon>
        <taxon>Mollusca</taxon>
        <taxon>Cephalopoda</taxon>
        <taxon>Coleoidea</taxon>
        <taxon>Octopodiformes</taxon>
        <taxon>Octopoda</taxon>
        <taxon>Incirrata</taxon>
        <taxon>Octopodidae</taxon>
        <taxon>Octopus</taxon>
    </lineage>
</organism>
<dbReference type="GO" id="GO:0005763">
    <property type="term" value="C:mitochondrial small ribosomal subunit"/>
    <property type="evidence" value="ECO:0007669"/>
    <property type="project" value="TreeGrafter"/>
</dbReference>
<evidence type="ECO:0000256" key="4">
    <source>
        <dbReference type="ARBA" id="ARBA00023004"/>
    </source>
</evidence>
<dbReference type="PANTHER" id="PTHR13184:SF5">
    <property type="entry name" value="METHYLTRANSFERASE-LIKE PROTEIN 17, MITOCHONDRIAL"/>
    <property type="match status" value="1"/>
</dbReference>
<dbReference type="InterPro" id="IPR029063">
    <property type="entry name" value="SAM-dependent_MTases_sf"/>
</dbReference>
<sequence>MAASSRTGALFTSKGNLFKHFSYHRFARFRHLHLQLKNSSKFIIPETRLDDKTSTVLNSSGHLVSHSGIMRSKCITLSSRLENTVNILIEKYPLNNLVAASESFARSLWARQVPIEINEKKKKLKEISAKVLEKSKMQNLNEDVLEKKLQQKIILLMKEQTYNWQSIKYDAYKSFLYMVSRMPANYAAILLCLNEIVKRVPDYIPRNVFDFGSGTGSTIWACNKIWNKNIFEYFAHDVSADMNILCRLLLQDGEEQKEMHVSGVYLRQFMPSQREKLYNLVVCSYSLFELESRQARLKVIHNLWDLTEDFLIVIENGTNSGFQLISEVRDTILKRNSESSDEATVFSPCPHDLPCPMIKENKESKKIPCNFQVTFKHFDFVAKNKKITERFCYIILQKGKRKDVLGTNWPRILQSPRKHSKHIHLKTCCPNGEIEHSFLTMKKHGKEAYKCASCCKWGDLLPVATRESPQTASDTTKSIPKTEPDTELEDNLSENHKTDLNQETKQIIS</sequence>
<keyword evidence="5" id="KW-0411">Iron-sulfur</keyword>
<evidence type="ECO:0000313" key="10">
    <source>
        <dbReference type="RefSeq" id="XP_036366148.1"/>
    </source>
</evidence>
<dbReference type="SUPFAM" id="SSF53335">
    <property type="entry name" value="S-adenosyl-L-methionine-dependent methyltransferases"/>
    <property type="match status" value="1"/>
</dbReference>
<keyword evidence="9" id="KW-1185">Reference proteome</keyword>
<evidence type="ECO:0000256" key="2">
    <source>
        <dbReference type="ARBA" id="ARBA00022723"/>
    </source>
</evidence>
<dbReference type="Pfam" id="PF09243">
    <property type="entry name" value="Rsm22"/>
    <property type="match status" value="1"/>
</dbReference>
<dbReference type="AlphaFoldDB" id="A0A7E6FF14"/>
<keyword evidence="4" id="KW-0408">Iron</keyword>
<feature type="compositionally biased region" description="Basic and acidic residues" evidence="8">
    <location>
        <begin position="493"/>
        <end position="502"/>
    </location>
</feature>
<dbReference type="GO" id="GO:0046872">
    <property type="term" value="F:metal ion binding"/>
    <property type="evidence" value="ECO:0007669"/>
    <property type="project" value="UniProtKB-KW"/>
</dbReference>
<evidence type="ECO:0000256" key="1">
    <source>
        <dbReference type="ARBA" id="ARBA00004173"/>
    </source>
</evidence>
<dbReference type="InterPro" id="IPR015324">
    <property type="entry name" value="Ribosomal_Rsm22-like"/>
</dbReference>
<protein>
    <submittedName>
        <fullName evidence="10">Methyltransferase-like protein 17, mitochondrial isoform X1</fullName>
    </submittedName>
</protein>
<evidence type="ECO:0000256" key="3">
    <source>
        <dbReference type="ARBA" id="ARBA00022946"/>
    </source>
</evidence>
<keyword evidence="2" id="KW-0479">Metal-binding</keyword>
<feature type="region of interest" description="Disordered" evidence="8">
    <location>
        <begin position="466"/>
        <end position="509"/>
    </location>
</feature>
<reference evidence="10" key="1">
    <citation type="submission" date="2025-08" db="UniProtKB">
        <authorList>
            <consortium name="RefSeq"/>
        </authorList>
    </citation>
    <scope>IDENTIFICATION</scope>
</reference>
<keyword evidence="3" id="KW-0809">Transit peptide</keyword>
<dbReference type="GO" id="GO:0003735">
    <property type="term" value="F:structural constituent of ribosome"/>
    <property type="evidence" value="ECO:0007669"/>
    <property type="project" value="TreeGrafter"/>
</dbReference>
<feature type="compositionally biased region" description="Polar residues" evidence="8">
    <location>
        <begin position="467"/>
        <end position="479"/>
    </location>
</feature>
<evidence type="ECO:0000313" key="9">
    <source>
        <dbReference type="Proteomes" id="UP000515154"/>
    </source>
</evidence>
<dbReference type="GO" id="GO:0051536">
    <property type="term" value="F:iron-sulfur cluster binding"/>
    <property type="evidence" value="ECO:0007669"/>
    <property type="project" value="UniProtKB-KW"/>
</dbReference>
<dbReference type="GO" id="GO:0008168">
    <property type="term" value="F:methyltransferase activity"/>
    <property type="evidence" value="ECO:0007669"/>
    <property type="project" value="InterPro"/>
</dbReference>
<dbReference type="GO" id="GO:0006412">
    <property type="term" value="P:translation"/>
    <property type="evidence" value="ECO:0007669"/>
    <property type="project" value="InterPro"/>
</dbReference>
<comment type="subcellular location">
    <subcellularLocation>
        <location evidence="1">Mitochondrion</location>
    </subcellularLocation>
</comment>
<gene>
    <name evidence="10" type="primary">LOC115221014</name>
</gene>
<dbReference type="PANTHER" id="PTHR13184">
    <property type="entry name" value="37S RIBOSOMAL PROTEIN S22"/>
    <property type="match status" value="1"/>
</dbReference>
<evidence type="ECO:0000256" key="5">
    <source>
        <dbReference type="ARBA" id="ARBA00023014"/>
    </source>
</evidence>
<comment type="function">
    <text evidence="7">Mitochondrial ribosome (mitoribosome) assembly factor. Binds at the interface of the head and body domains of the mitochondrial small ribosomal subunit (mt-SSU), occluding the mRNA channel and preventing compaction of the head domain towards the body. Probable inactive methyltransferase: retains the characteristic folding and ability to bind S-adenosyl-L-methionine, but it probably lost its methyltransferase activity.</text>
</comment>
<accession>A0A7E6FF14</accession>